<reference evidence="2" key="1">
    <citation type="submission" date="2018-02" db="EMBL/GenBank/DDBJ databases">
        <title>Genome sequencing of Solimonas sp. HR-BB.</title>
        <authorList>
            <person name="Lee Y."/>
            <person name="Jeon C.O."/>
        </authorList>
    </citation>
    <scope>NUCLEOTIDE SEQUENCE [LARGE SCALE GENOMIC DNA]</scope>
    <source>
        <strain evidence="2">HR-U</strain>
    </source>
</reference>
<gene>
    <name evidence="1" type="ORF">C5O19_11085</name>
</gene>
<evidence type="ECO:0000313" key="1">
    <source>
        <dbReference type="EMBL" id="PQA60130.1"/>
    </source>
</evidence>
<dbReference type="AlphaFoldDB" id="A0A2S7IRC2"/>
<proteinExistence type="predicted"/>
<name>A0A2S7IRC2_9BACT</name>
<dbReference type="OrthoDB" id="1450547at2"/>
<dbReference type="Proteomes" id="UP000239590">
    <property type="component" value="Unassembled WGS sequence"/>
</dbReference>
<keyword evidence="2" id="KW-1185">Reference proteome</keyword>
<sequence length="162" mass="18685">MKKTYILLISSILTLLLITSLGVTYLPSIFGFVLFRTKQYAVFNDQHLPLDACLFDKKQTLDNESTHELILYFPSENTYNYLTIVPEHKLIGLANRTNKNLYVLPGEKLAYMCPEGSLFTPLNTLFLNQLFKHHFSKGSIEFDTFDDLKKMGKRILIKNTVL</sequence>
<protein>
    <submittedName>
        <fullName evidence="1">Uncharacterized protein</fullName>
    </submittedName>
</protein>
<evidence type="ECO:0000313" key="2">
    <source>
        <dbReference type="Proteomes" id="UP000239590"/>
    </source>
</evidence>
<organism evidence="1 2">
    <name type="scientific">Siphonobacter curvatus</name>
    <dbReference type="NCBI Taxonomy" id="2094562"/>
    <lineage>
        <taxon>Bacteria</taxon>
        <taxon>Pseudomonadati</taxon>
        <taxon>Bacteroidota</taxon>
        <taxon>Cytophagia</taxon>
        <taxon>Cytophagales</taxon>
        <taxon>Cytophagaceae</taxon>
        <taxon>Siphonobacter</taxon>
    </lineage>
</organism>
<accession>A0A2S7IRC2</accession>
<comment type="caution">
    <text evidence="1">The sequence shown here is derived from an EMBL/GenBank/DDBJ whole genome shotgun (WGS) entry which is preliminary data.</text>
</comment>
<dbReference type="RefSeq" id="WP_104712082.1">
    <property type="nucleotide sequence ID" value="NZ_PTRA01000001.1"/>
</dbReference>
<dbReference type="EMBL" id="PTRA01000001">
    <property type="protein sequence ID" value="PQA60130.1"/>
    <property type="molecule type" value="Genomic_DNA"/>
</dbReference>